<evidence type="ECO:0000256" key="1">
    <source>
        <dbReference type="SAM" id="SignalP"/>
    </source>
</evidence>
<evidence type="ECO:0000313" key="2">
    <source>
        <dbReference type="EMBL" id="MBC8208520.1"/>
    </source>
</evidence>
<dbReference type="GO" id="GO:0020037">
    <property type="term" value="F:heme binding"/>
    <property type="evidence" value="ECO:0007669"/>
    <property type="project" value="InterPro"/>
</dbReference>
<dbReference type="EMBL" id="JACNLK010000043">
    <property type="protein sequence ID" value="MBC8208520.1"/>
    <property type="molecule type" value="Genomic_DNA"/>
</dbReference>
<feature type="signal peptide" evidence="1">
    <location>
        <begin position="1"/>
        <end position="22"/>
    </location>
</feature>
<keyword evidence="1" id="KW-0732">Signal</keyword>
<protein>
    <recommendedName>
        <fullName evidence="4">Cytochrome c domain-containing protein</fullName>
    </recommendedName>
</protein>
<dbReference type="InterPro" id="IPR036909">
    <property type="entry name" value="Cyt_c-like_dom_sf"/>
</dbReference>
<organism evidence="2 3">
    <name type="scientific">Candidatus Desulfatifera sulfidica</name>
    <dbReference type="NCBI Taxonomy" id="2841691"/>
    <lineage>
        <taxon>Bacteria</taxon>
        <taxon>Pseudomonadati</taxon>
        <taxon>Thermodesulfobacteriota</taxon>
        <taxon>Desulfobulbia</taxon>
        <taxon>Desulfobulbales</taxon>
        <taxon>Desulfobulbaceae</taxon>
        <taxon>Candidatus Desulfatifera</taxon>
    </lineage>
</organism>
<evidence type="ECO:0000313" key="3">
    <source>
        <dbReference type="Proteomes" id="UP000599024"/>
    </source>
</evidence>
<gene>
    <name evidence="2" type="ORF">H8E79_05070</name>
</gene>
<dbReference type="Proteomes" id="UP000599024">
    <property type="component" value="Unassembled WGS sequence"/>
</dbReference>
<dbReference type="AlphaFoldDB" id="A0A8J6NBM7"/>
<feature type="chain" id="PRO_5035300577" description="Cytochrome c domain-containing protein" evidence="1">
    <location>
        <begin position="23"/>
        <end position="132"/>
    </location>
</feature>
<evidence type="ECO:0008006" key="4">
    <source>
        <dbReference type="Google" id="ProtNLM"/>
    </source>
</evidence>
<sequence length="132" mass="14690">MKKVAIALGVLVFVGVASQAYAAPEIRYDKSTDTCRVIGDGPLEWESRPWGQGGQIFKSLCQSCHADGDDNAAPFLWKESKTSKGWNRVFANQYPKCAKDGSWSTMSKDQELMVNDFLYRWAKDSQDANDSA</sequence>
<comment type="caution">
    <text evidence="2">The sequence shown here is derived from an EMBL/GenBank/DDBJ whole genome shotgun (WGS) entry which is preliminary data.</text>
</comment>
<dbReference type="GO" id="GO:0009055">
    <property type="term" value="F:electron transfer activity"/>
    <property type="evidence" value="ECO:0007669"/>
    <property type="project" value="InterPro"/>
</dbReference>
<proteinExistence type="predicted"/>
<name>A0A8J6NBM7_9BACT</name>
<accession>A0A8J6NBM7</accession>
<reference evidence="2 3" key="1">
    <citation type="submission" date="2020-08" db="EMBL/GenBank/DDBJ databases">
        <title>Bridging the membrane lipid divide: bacteria of the FCB group superphylum have the potential to synthesize archaeal ether lipids.</title>
        <authorList>
            <person name="Villanueva L."/>
            <person name="Von Meijenfeldt F.A.B."/>
            <person name="Westbye A.B."/>
            <person name="Yadav S."/>
            <person name="Hopmans E.C."/>
            <person name="Dutilh B.E."/>
            <person name="Sinninghe Damste J.S."/>
        </authorList>
    </citation>
    <scope>NUCLEOTIDE SEQUENCE [LARGE SCALE GENOMIC DNA]</scope>
    <source>
        <strain evidence="2">NIOZ-UU81</strain>
    </source>
</reference>
<dbReference type="SUPFAM" id="SSF46626">
    <property type="entry name" value="Cytochrome c"/>
    <property type="match status" value="1"/>
</dbReference>